<dbReference type="Gene3D" id="3.40.50.300">
    <property type="entry name" value="P-loop containing nucleotide triphosphate hydrolases"/>
    <property type="match status" value="1"/>
</dbReference>
<evidence type="ECO:0000313" key="2">
    <source>
        <dbReference type="EMBL" id="VVM76508.1"/>
    </source>
</evidence>
<sequence>MPLIQMIDHDNRAVRLLPTELLDQRSNAFTVVVGKNGVGKSRLLTNIVKANTAHRAFVDPLDGFSSQSEELVIAVSTNAFDKFPVPPRSIHRKTLPNYRYVGIRAEFGRAPTPAVTLISSAAKGLLRKLLSGQDLRLSAVFRSLQFSPVVEFVLKPSFSRVNYFDHAEVKYKIHSNEYFFIKDDLGEELRIDKSFRDYYAELPSEAKERLAGQMANLARHFESAKALTLQVDFMSGACMLDGNPADFETIQAIYYLMNASPILRIMDVRLDKLGYGDLSLRRASSGEQCMLIMMLGIAGHIENDSLILIDEPEVSLHPRWQEEFMPLLDACFETYTGCHFIVATHSPQIISRMNNDNSFILSLSDGQLYSAKDFIKKSADYQLAVLFDAPGLMNEYISRFSFNLIAKLKSRNMVNFEINQDMEKLLELKAKLEDVDPLKNLIASVEELFEYYANNQ</sequence>
<dbReference type="PANTHER" id="PTHR43581:SF2">
    <property type="entry name" value="EXCINUCLEASE ATPASE SUBUNIT"/>
    <property type="match status" value="1"/>
</dbReference>
<dbReference type="GO" id="GO:0005524">
    <property type="term" value="F:ATP binding"/>
    <property type="evidence" value="ECO:0007669"/>
    <property type="project" value="InterPro"/>
</dbReference>
<dbReference type="GO" id="GO:0016887">
    <property type="term" value="F:ATP hydrolysis activity"/>
    <property type="evidence" value="ECO:0007669"/>
    <property type="project" value="InterPro"/>
</dbReference>
<protein>
    <recommendedName>
        <fullName evidence="1">ATPase AAA-type core domain-containing protein</fullName>
    </recommendedName>
</protein>
<dbReference type="InterPro" id="IPR003959">
    <property type="entry name" value="ATPase_AAA_core"/>
</dbReference>
<dbReference type="Proteomes" id="UP000344274">
    <property type="component" value="Unassembled WGS sequence"/>
</dbReference>
<dbReference type="PANTHER" id="PTHR43581">
    <property type="entry name" value="ATP/GTP PHOSPHATASE"/>
    <property type="match status" value="1"/>
</dbReference>
<evidence type="ECO:0000313" key="3">
    <source>
        <dbReference type="Proteomes" id="UP000344274"/>
    </source>
</evidence>
<dbReference type="InterPro" id="IPR051396">
    <property type="entry name" value="Bact_Antivir_Def_Nuclease"/>
</dbReference>
<proteinExistence type="predicted"/>
<feature type="domain" description="ATPase AAA-type core" evidence="1">
    <location>
        <begin position="274"/>
        <end position="351"/>
    </location>
</feature>
<evidence type="ECO:0000259" key="1">
    <source>
        <dbReference type="Pfam" id="PF13304"/>
    </source>
</evidence>
<organism evidence="2 3">
    <name type="scientific">Pseudomonas fluorescens</name>
    <dbReference type="NCBI Taxonomy" id="294"/>
    <lineage>
        <taxon>Bacteria</taxon>
        <taxon>Pseudomonadati</taxon>
        <taxon>Pseudomonadota</taxon>
        <taxon>Gammaproteobacteria</taxon>
        <taxon>Pseudomonadales</taxon>
        <taxon>Pseudomonadaceae</taxon>
        <taxon>Pseudomonas</taxon>
    </lineage>
</organism>
<dbReference type="InterPro" id="IPR027417">
    <property type="entry name" value="P-loop_NTPase"/>
</dbReference>
<gene>
    <name evidence="2" type="ORF">PS673_02051</name>
</gene>
<dbReference type="SUPFAM" id="SSF52540">
    <property type="entry name" value="P-loop containing nucleoside triphosphate hydrolases"/>
    <property type="match status" value="1"/>
</dbReference>
<dbReference type="Pfam" id="PF13304">
    <property type="entry name" value="AAA_21"/>
    <property type="match status" value="1"/>
</dbReference>
<dbReference type="RefSeq" id="WP_224794880.1">
    <property type="nucleotide sequence ID" value="NZ_CABVHB010000012.1"/>
</dbReference>
<accession>A0A5E6SKJ9</accession>
<reference evidence="2 3" key="1">
    <citation type="submission" date="2019-09" db="EMBL/GenBank/DDBJ databases">
        <authorList>
            <person name="Chandra G."/>
            <person name="Truman W A."/>
        </authorList>
    </citation>
    <scope>NUCLEOTIDE SEQUENCE [LARGE SCALE GENOMIC DNA]</scope>
    <source>
        <strain evidence="2">PS673</strain>
    </source>
</reference>
<dbReference type="EMBL" id="CABVHB010000012">
    <property type="protein sequence ID" value="VVM76508.1"/>
    <property type="molecule type" value="Genomic_DNA"/>
</dbReference>
<name>A0A5E6SKJ9_PSEFL</name>
<dbReference type="AlphaFoldDB" id="A0A5E6SKJ9"/>